<dbReference type="STRING" id="283786.SAMN04487990_1314"/>
<dbReference type="SUPFAM" id="SSF50242">
    <property type="entry name" value="TIMP-like"/>
    <property type="match status" value="1"/>
</dbReference>
<dbReference type="AlphaFoldDB" id="A0A1H4DFL3"/>
<dbReference type="OrthoDB" id="854096at2"/>
<evidence type="ECO:0000313" key="2">
    <source>
        <dbReference type="EMBL" id="SEA71524.1"/>
    </source>
</evidence>
<accession>A0A1H4DFL3</accession>
<sequence>MKKIITTLILILFFTKTFACSCEVPKPALEFYSAEYVFEGRAVSKVYASDSLTYTISFDILKHYKNGDNPKTLDFTLKSEGEYTGQITSCDWNVEIGENWLVYARFRKDKLTFGYYCSNSRPIDKRTFSEKEQKVLDNGNSFKLDNYIYFVENNFNYPQPITNVDSILKLGKIKKYEKPHSFLRLLIDENGNLIYVTTNRGYKLEIDSNFNLPTKFEVSISKPLTEFQKDAIELVSKITKWEIKRHNESNIPVTSMRGFNISFDNETHKWQYKL</sequence>
<reference evidence="2 3" key="1">
    <citation type="submission" date="2016-10" db="EMBL/GenBank/DDBJ databases">
        <authorList>
            <person name="de Groot N.N."/>
        </authorList>
    </citation>
    <scope>NUCLEOTIDE SEQUENCE [LARGE SCALE GENOMIC DNA]</scope>
    <source>
        <strain evidence="2 3">DSM 23842</strain>
    </source>
</reference>
<dbReference type="InterPro" id="IPR008993">
    <property type="entry name" value="TIMP-like_OB-fold"/>
</dbReference>
<evidence type="ECO:0000256" key="1">
    <source>
        <dbReference type="SAM" id="SignalP"/>
    </source>
</evidence>
<name>A0A1H4DFL3_BIZPA</name>
<evidence type="ECO:0008006" key="4">
    <source>
        <dbReference type="Google" id="ProtNLM"/>
    </source>
</evidence>
<dbReference type="RefSeq" id="WP_092136727.1">
    <property type="nucleotide sequence ID" value="NZ_FNQK01000031.1"/>
</dbReference>
<organism evidence="2 3">
    <name type="scientific">Bizionia paragorgiae</name>
    <dbReference type="NCBI Taxonomy" id="283786"/>
    <lineage>
        <taxon>Bacteria</taxon>
        <taxon>Pseudomonadati</taxon>
        <taxon>Bacteroidota</taxon>
        <taxon>Flavobacteriia</taxon>
        <taxon>Flavobacteriales</taxon>
        <taxon>Flavobacteriaceae</taxon>
        <taxon>Bizionia</taxon>
    </lineage>
</organism>
<keyword evidence="1" id="KW-0732">Signal</keyword>
<dbReference type="EMBL" id="FNQK01000031">
    <property type="protein sequence ID" value="SEA71524.1"/>
    <property type="molecule type" value="Genomic_DNA"/>
</dbReference>
<dbReference type="Gene3D" id="2.40.50.120">
    <property type="match status" value="1"/>
</dbReference>
<proteinExistence type="predicted"/>
<dbReference type="Proteomes" id="UP000198846">
    <property type="component" value="Unassembled WGS sequence"/>
</dbReference>
<keyword evidence="3" id="KW-1185">Reference proteome</keyword>
<gene>
    <name evidence="2" type="ORF">SAMN04487990_1314</name>
</gene>
<feature type="chain" id="PRO_5011736887" description="Tissue inhibitor of metalloproteinase" evidence="1">
    <location>
        <begin position="20"/>
        <end position="274"/>
    </location>
</feature>
<feature type="signal peptide" evidence="1">
    <location>
        <begin position="1"/>
        <end position="19"/>
    </location>
</feature>
<protein>
    <recommendedName>
        <fullName evidence="4">Tissue inhibitor of metalloproteinase</fullName>
    </recommendedName>
</protein>
<evidence type="ECO:0000313" key="3">
    <source>
        <dbReference type="Proteomes" id="UP000198846"/>
    </source>
</evidence>